<accession>A0A6H0RZI7</accession>
<comment type="similarity">
    <text evidence="1">Belongs to the UPF0312 family.</text>
</comment>
<dbReference type="KEGG" id="mfre:EXE63_05210"/>
<evidence type="ECO:0000313" key="3">
    <source>
        <dbReference type="EMBL" id="QIV80360.1"/>
    </source>
</evidence>
<dbReference type="PANTHER" id="PTHR34406:SF1">
    <property type="entry name" value="PROTEIN YCEI"/>
    <property type="match status" value="1"/>
</dbReference>
<proteinExistence type="inferred from homology"/>
<name>A0A6H0RZI7_9MYCO</name>
<evidence type="ECO:0000313" key="4">
    <source>
        <dbReference type="Proteomes" id="UP000501849"/>
    </source>
</evidence>
<reference evidence="3 4" key="1">
    <citation type="submission" date="2019-04" db="EMBL/GenBank/DDBJ databases">
        <title>Draft, Whole-Genome Sequence of the Anthracene-degrading Mycobacterium frederiksbergense LB501T, Isolated from a Polycyclic Aromatic Hydrocarbon (PAH)-Contaminated Soil.</title>
        <authorList>
            <person name="Augelletti F."/>
        </authorList>
    </citation>
    <scope>NUCLEOTIDE SEQUENCE [LARGE SCALE GENOMIC DNA]</scope>
    <source>
        <strain evidence="3 4">LB 501T</strain>
    </source>
</reference>
<dbReference type="SUPFAM" id="SSF101874">
    <property type="entry name" value="YceI-like"/>
    <property type="match status" value="1"/>
</dbReference>
<dbReference type="SMART" id="SM00867">
    <property type="entry name" value="YceI"/>
    <property type="match status" value="1"/>
</dbReference>
<dbReference type="PANTHER" id="PTHR34406">
    <property type="entry name" value="PROTEIN YCEI"/>
    <property type="match status" value="1"/>
</dbReference>
<dbReference type="AlphaFoldDB" id="A0A6H0RZI7"/>
<dbReference type="InterPro" id="IPR036761">
    <property type="entry name" value="TTHA0802/YceI-like_sf"/>
</dbReference>
<dbReference type="RefSeq" id="WP_168141085.1">
    <property type="nucleotide sequence ID" value="NZ_CBCSDT010000030.1"/>
</dbReference>
<dbReference type="Pfam" id="PF04264">
    <property type="entry name" value="YceI"/>
    <property type="match status" value="1"/>
</dbReference>
<dbReference type="Proteomes" id="UP000501849">
    <property type="component" value="Chromosome"/>
</dbReference>
<organism evidence="3 4">
    <name type="scientific">Mycolicibacterium frederiksbergense</name>
    <dbReference type="NCBI Taxonomy" id="117567"/>
    <lineage>
        <taxon>Bacteria</taxon>
        <taxon>Bacillati</taxon>
        <taxon>Actinomycetota</taxon>
        <taxon>Actinomycetes</taxon>
        <taxon>Mycobacteriales</taxon>
        <taxon>Mycobacteriaceae</taxon>
        <taxon>Mycolicibacterium</taxon>
    </lineage>
</organism>
<dbReference type="Gene3D" id="2.40.128.110">
    <property type="entry name" value="Lipid/polyisoprenoid-binding, YceI-like"/>
    <property type="match status" value="1"/>
</dbReference>
<evidence type="ECO:0000256" key="1">
    <source>
        <dbReference type="ARBA" id="ARBA00008812"/>
    </source>
</evidence>
<protein>
    <submittedName>
        <fullName evidence="3">YceI family protein</fullName>
    </submittedName>
</protein>
<evidence type="ECO:0000259" key="2">
    <source>
        <dbReference type="SMART" id="SM00867"/>
    </source>
</evidence>
<dbReference type="EMBL" id="CP038799">
    <property type="protein sequence ID" value="QIV80360.1"/>
    <property type="molecule type" value="Genomic_DNA"/>
</dbReference>
<dbReference type="InterPro" id="IPR007372">
    <property type="entry name" value="Lipid/polyisoprenoid-bd_YceI"/>
</dbReference>
<sequence>MRKKSWLIFAGLLAVLLVAAVAVAPWAYKNYVERPPDAPLALPSGAGPASTDVDGSWMVQPGSLAGYRVQQQLLWLMVDVNGRTDAVTGGAEIRQSQLMSAKFTVDVAAIDSGRPGRDERFRSTDALDTAAFPTATVSMNMPVDLAAVPADGSPARLEVPVHLTLKGVTRVVSAQIDIQRNGDRVDVAGTIPIRFFDFNVDPPRPPASLLEVQPVATIEFLVHLAKG</sequence>
<feature type="domain" description="Lipid/polyisoprenoid-binding YceI-like" evidence="2">
    <location>
        <begin position="56"/>
        <end position="225"/>
    </location>
</feature>
<gene>
    <name evidence="3" type="ORF">EXE63_05210</name>
</gene>
<keyword evidence="4" id="KW-1185">Reference proteome</keyword>